<sequence length="91" mass="9975">MRTGQGLTYCNAAFLCASQDSQVCTGYGASMCQYCVCAAAAGLLQWIFIRTVTFMLSSLKKKLCSSVQWMHNTPLPVRLCVLPIMYPSSHA</sequence>
<dbReference type="EMBL" id="CM004471">
    <property type="protein sequence ID" value="OCT87553.1"/>
    <property type="molecule type" value="Genomic_DNA"/>
</dbReference>
<accession>A0A974D956</accession>
<reference evidence="2" key="1">
    <citation type="journal article" date="2016" name="Nature">
        <title>Genome evolution in the allotetraploid frog Xenopus laevis.</title>
        <authorList>
            <person name="Session A.M."/>
            <person name="Uno Y."/>
            <person name="Kwon T."/>
            <person name="Chapman J.A."/>
            <person name="Toyoda A."/>
            <person name="Takahashi S."/>
            <person name="Fukui A."/>
            <person name="Hikosaka A."/>
            <person name="Suzuki A."/>
            <person name="Kondo M."/>
            <person name="van Heeringen S.J."/>
            <person name="Quigley I."/>
            <person name="Heinz S."/>
            <person name="Ogino H."/>
            <person name="Ochi H."/>
            <person name="Hellsten U."/>
            <person name="Lyons J.B."/>
            <person name="Simakov O."/>
            <person name="Putnam N."/>
            <person name="Stites J."/>
            <person name="Kuroki Y."/>
            <person name="Tanaka T."/>
            <person name="Michiue T."/>
            <person name="Watanabe M."/>
            <person name="Bogdanovic O."/>
            <person name="Lister R."/>
            <person name="Georgiou G."/>
            <person name="Paranjpe S.S."/>
            <person name="van Kruijsbergen I."/>
            <person name="Shu S."/>
            <person name="Carlson J."/>
            <person name="Kinoshita T."/>
            <person name="Ohta Y."/>
            <person name="Mawaribuchi S."/>
            <person name="Jenkins J."/>
            <person name="Grimwood J."/>
            <person name="Schmutz J."/>
            <person name="Mitros T."/>
            <person name="Mozaffari S.V."/>
            <person name="Suzuki Y."/>
            <person name="Haramoto Y."/>
            <person name="Yamamoto T.S."/>
            <person name="Takagi C."/>
            <person name="Heald R."/>
            <person name="Miller K."/>
            <person name="Haudenschild C."/>
            <person name="Kitzman J."/>
            <person name="Nakayama T."/>
            <person name="Izutsu Y."/>
            <person name="Robert J."/>
            <person name="Fortriede J."/>
            <person name="Burns K."/>
            <person name="Lotay V."/>
            <person name="Karimi K."/>
            <person name="Yasuoka Y."/>
            <person name="Dichmann D.S."/>
            <person name="Flajnik M.F."/>
            <person name="Houston D.W."/>
            <person name="Shendure J."/>
            <person name="DuPasquier L."/>
            <person name="Vize P.D."/>
            <person name="Zorn A.M."/>
            <person name="Ito M."/>
            <person name="Marcotte E.M."/>
            <person name="Wallingford J.B."/>
            <person name="Ito Y."/>
            <person name="Asashima M."/>
            <person name="Ueno N."/>
            <person name="Matsuda Y."/>
            <person name="Veenstra G.J."/>
            <person name="Fujiyama A."/>
            <person name="Harland R.M."/>
            <person name="Taira M."/>
            <person name="Rokhsar D.S."/>
        </authorList>
    </citation>
    <scope>NUCLEOTIDE SEQUENCE [LARGE SCALE GENOMIC DNA]</scope>
    <source>
        <strain evidence="2">J</strain>
    </source>
</reference>
<dbReference type="Proteomes" id="UP000694892">
    <property type="component" value="Chromosome 3S"/>
</dbReference>
<proteinExistence type="predicted"/>
<name>A0A974D956_XENLA</name>
<dbReference type="AlphaFoldDB" id="A0A974D956"/>
<evidence type="ECO:0000313" key="2">
    <source>
        <dbReference type="Proteomes" id="UP000694892"/>
    </source>
</evidence>
<evidence type="ECO:0000313" key="1">
    <source>
        <dbReference type="EMBL" id="OCT87553.1"/>
    </source>
</evidence>
<gene>
    <name evidence="1" type="ORF">XELAEV_18021249mg</name>
</gene>
<organism evidence="1 2">
    <name type="scientific">Xenopus laevis</name>
    <name type="common">African clawed frog</name>
    <dbReference type="NCBI Taxonomy" id="8355"/>
    <lineage>
        <taxon>Eukaryota</taxon>
        <taxon>Metazoa</taxon>
        <taxon>Chordata</taxon>
        <taxon>Craniata</taxon>
        <taxon>Vertebrata</taxon>
        <taxon>Euteleostomi</taxon>
        <taxon>Amphibia</taxon>
        <taxon>Batrachia</taxon>
        <taxon>Anura</taxon>
        <taxon>Pipoidea</taxon>
        <taxon>Pipidae</taxon>
        <taxon>Xenopodinae</taxon>
        <taxon>Xenopus</taxon>
        <taxon>Xenopus</taxon>
    </lineage>
</organism>
<protein>
    <submittedName>
        <fullName evidence="1">Uncharacterized protein</fullName>
    </submittedName>
</protein>